<comment type="caution">
    <text evidence="1">The sequence shown here is derived from an EMBL/GenBank/DDBJ whole genome shotgun (WGS) entry which is preliminary data.</text>
</comment>
<dbReference type="EMBL" id="CAJVQC010179886">
    <property type="protein sequence ID" value="CAG8852081.1"/>
    <property type="molecule type" value="Genomic_DNA"/>
</dbReference>
<name>A0ACA9SY55_9GLOM</name>
<reference evidence="1" key="1">
    <citation type="submission" date="2021-06" db="EMBL/GenBank/DDBJ databases">
        <authorList>
            <person name="Kallberg Y."/>
            <person name="Tangrot J."/>
            <person name="Rosling A."/>
        </authorList>
    </citation>
    <scope>NUCLEOTIDE SEQUENCE</scope>
    <source>
        <strain evidence="1">MA461A</strain>
    </source>
</reference>
<feature type="non-terminal residue" evidence="1">
    <location>
        <position position="43"/>
    </location>
</feature>
<organism evidence="1 2">
    <name type="scientific">Racocetra persica</name>
    <dbReference type="NCBI Taxonomy" id="160502"/>
    <lineage>
        <taxon>Eukaryota</taxon>
        <taxon>Fungi</taxon>
        <taxon>Fungi incertae sedis</taxon>
        <taxon>Mucoromycota</taxon>
        <taxon>Glomeromycotina</taxon>
        <taxon>Glomeromycetes</taxon>
        <taxon>Diversisporales</taxon>
        <taxon>Gigasporaceae</taxon>
        <taxon>Racocetra</taxon>
    </lineage>
</organism>
<accession>A0ACA9SY55</accession>
<evidence type="ECO:0000313" key="1">
    <source>
        <dbReference type="EMBL" id="CAG8852081.1"/>
    </source>
</evidence>
<feature type="non-terminal residue" evidence="1">
    <location>
        <position position="1"/>
    </location>
</feature>
<gene>
    <name evidence="1" type="ORF">RPERSI_LOCUS36894</name>
</gene>
<evidence type="ECO:0000313" key="2">
    <source>
        <dbReference type="Proteomes" id="UP000789920"/>
    </source>
</evidence>
<protein>
    <submittedName>
        <fullName evidence="1">5326_t:CDS:1</fullName>
    </submittedName>
</protein>
<sequence length="43" mass="5368">VKIHEYFEPSMVQMIQVIFIRKKYSIFHEWELKIKVPTWSLLM</sequence>
<proteinExistence type="predicted"/>
<keyword evidence="2" id="KW-1185">Reference proteome</keyword>
<dbReference type="Proteomes" id="UP000789920">
    <property type="component" value="Unassembled WGS sequence"/>
</dbReference>